<comment type="caution">
    <text evidence="2">The sequence shown here is derived from an EMBL/GenBank/DDBJ whole genome shotgun (WGS) entry which is preliminary data.</text>
</comment>
<dbReference type="PROSITE" id="PS51257">
    <property type="entry name" value="PROKAR_LIPOPROTEIN"/>
    <property type="match status" value="1"/>
</dbReference>
<protein>
    <recommendedName>
        <fullName evidence="4">Lipoprotein</fullName>
    </recommendedName>
</protein>
<dbReference type="RefSeq" id="WP_204633017.1">
    <property type="nucleotide sequence ID" value="NZ_BSOC01000001.1"/>
</dbReference>
<gene>
    <name evidence="2" type="ORF">ISS99_18140</name>
</gene>
<proteinExistence type="predicted"/>
<reference evidence="2" key="1">
    <citation type="submission" date="2020-10" db="EMBL/GenBank/DDBJ databases">
        <title>Phylogeny of dyella-like bacteria.</title>
        <authorList>
            <person name="Fu J."/>
        </authorList>
    </citation>
    <scope>NUCLEOTIDE SEQUENCE</scope>
    <source>
        <strain evidence="2">DHON07</strain>
    </source>
</reference>
<dbReference type="Proteomes" id="UP001430193">
    <property type="component" value="Unassembled WGS sequence"/>
</dbReference>
<feature type="signal peptide" evidence="1">
    <location>
        <begin position="1"/>
        <end position="19"/>
    </location>
</feature>
<accession>A0ABS2KJV8</accession>
<evidence type="ECO:0000313" key="3">
    <source>
        <dbReference type="Proteomes" id="UP001430193"/>
    </source>
</evidence>
<keyword evidence="3" id="KW-1185">Reference proteome</keyword>
<feature type="chain" id="PRO_5046345938" description="Lipoprotein" evidence="1">
    <location>
        <begin position="20"/>
        <end position="219"/>
    </location>
</feature>
<dbReference type="EMBL" id="JADIKF010000040">
    <property type="protein sequence ID" value="MBM7131448.1"/>
    <property type="molecule type" value="Genomic_DNA"/>
</dbReference>
<name>A0ABS2KJV8_9GAMM</name>
<evidence type="ECO:0000256" key="1">
    <source>
        <dbReference type="SAM" id="SignalP"/>
    </source>
</evidence>
<evidence type="ECO:0000313" key="2">
    <source>
        <dbReference type="EMBL" id="MBM7131448.1"/>
    </source>
</evidence>
<evidence type="ECO:0008006" key="4">
    <source>
        <dbReference type="Google" id="ProtNLM"/>
    </source>
</evidence>
<sequence length="219" mass="24401">MRKLEAAFLVASLMIASCANDTSRPISSAQELVQAEILTSQDCLTTMWKRLLPLMAKNNSYISIEDMEQVAGIKMQHVAKVSPTDTVGIYQQLVNPSVDGTFSSHLSLKVERYEDNLPPDEIFSTWRAMQWQPGSISVVDLSCSSTLSVKQAEKDLTALGLQPAGTLHKGIQRAEVFVNDWNEQVYLYYTIPLIVTPPVASIRIVGQKIPRKPPIKWPE</sequence>
<keyword evidence="1" id="KW-0732">Signal</keyword>
<organism evidence="2 3">
    <name type="scientific">Dyella mobilis</name>
    <dbReference type="NCBI Taxonomy" id="1849582"/>
    <lineage>
        <taxon>Bacteria</taxon>
        <taxon>Pseudomonadati</taxon>
        <taxon>Pseudomonadota</taxon>
        <taxon>Gammaproteobacteria</taxon>
        <taxon>Lysobacterales</taxon>
        <taxon>Rhodanobacteraceae</taxon>
        <taxon>Dyella</taxon>
    </lineage>
</organism>